<protein>
    <recommendedName>
        <fullName evidence="2">Integrase catalytic domain-containing protein</fullName>
    </recommendedName>
</protein>
<dbReference type="AlphaFoldDB" id="A0A6D2KU37"/>
<evidence type="ECO:0000313" key="5">
    <source>
        <dbReference type="Proteomes" id="UP000467841"/>
    </source>
</evidence>
<dbReference type="Proteomes" id="UP000467841">
    <property type="component" value="Unassembled WGS sequence"/>
</dbReference>
<feature type="region of interest" description="Disordered" evidence="1">
    <location>
        <begin position="395"/>
        <end position="415"/>
    </location>
</feature>
<evidence type="ECO:0000313" key="4">
    <source>
        <dbReference type="EMBL" id="CAA7052630.1"/>
    </source>
</evidence>
<dbReference type="InterPro" id="IPR012337">
    <property type="entry name" value="RNaseH-like_sf"/>
</dbReference>
<dbReference type="InterPro" id="IPR001584">
    <property type="entry name" value="Integrase_cat-core"/>
</dbReference>
<proteinExistence type="predicted"/>
<feature type="domain" description="Integrase catalytic" evidence="2">
    <location>
        <begin position="124"/>
        <end position="297"/>
    </location>
</feature>
<evidence type="ECO:0000313" key="3">
    <source>
        <dbReference type="EMBL" id="CAA7018786.1"/>
    </source>
</evidence>
<dbReference type="PANTHER" id="PTHR42648:SF31">
    <property type="entry name" value="RNA-DIRECTED DNA POLYMERASE"/>
    <property type="match status" value="1"/>
</dbReference>
<gene>
    <name evidence="4" type="ORF">MERR_LOCUS39865</name>
    <name evidence="3" type="ORF">MERR_LOCUS6021</name>
</gene>
<dbReference type="Pfam" id="PF00665">
    <property type="entry name" value="rve"/>
    <property type="match status" value="1"/>
</dbReference>
<organism evidence="4 5">
    <name type="scientific">Microthlaspi erraticum</name>
    <dbReference type="NCBI Taxonomy" id="1685480"/>
    <lineage>
        <taxon>Eukaryota</taxon>
        <taxon>Viridiplantae</taxon>
        <taxon>Streptophyta</taxon>
        <taxon>Embryophyta</taxon>
        <taxon>Tracheophyta</taxon>
        <taxon>Spermatophyta</taxon>
        <taxon>Magnoliopsida</taxon>
        <taxon>eudicotyledons</taxon>
        <taxon>Gunneridae</taxon>
        <taxon>Pentapetalae</taxon>
        <taxon>rosids</taxon>
        <taxon>malvids</taxon>
        <taxon>Brassicales</taxon>
        <taxon>Brassicaceae</taxon>
        <taxon>Coluteocarpeae</taxon>
        <taxon>Microthlaspi</taxon>
    </lineage>
</organism>
<dbReference type="GO" id="GO:0003676">
    <property type="term" value="F:nucleic acid binding"/>
    <property type="evidence" value="ECO:0007669"/>
    <property type="project" value="InterPro"/>
</dbReference>
<name>A0A6D2KU37_9BRAS</name>
<dbReference type="GO" id="GO:0015074">
    <property type="term" value="P:DNA integration"/>
    <property type="evidence" value="ECO:0007669"/>
    <property type="project" value="InterPro"/>
</dbReference>
<accession>A0A6D2KU37</accession>
<dbReference type="Pfam" id="PF13976">
    <property type="entry name" value="gag_pre-integrs"/>
    <property type="match status" value="1"/>
</dbReference>
<dbReference type="PANTHER" id="PTHR42648">
    <property type="entry name" value="TRANSPOSASE, PUTATIVE-RELATED"/>
    <property type="match status" value="1"/>
</dbReference>
<sequence length="483" mass="54386">MWLKGVLYAPDLKCSLISVAKLLKAIKGSSITFTADLCVLQDHTKKTLIGAGEECGGVHVFRGALGGRAHKAAATSSISKDVWHRRLGHPSDRVLSHLPYSICTVKSAENDAVCDVCFRAKQTRDSFHESDNKAAGIFDLIHCDVWGGYRTPSSSGAVYFLTIVDDYSRAVWVFLLVEKREVALTLQNFFAMVERQFEKQVKMVRSDNGTEFTCMKSYFAKEGIIHQTSCVGTPQQNGRVERKHRHILNVARALMFQAKVPIKFWGECVLSACHLINRTPTPLLGGKTPYELLFGAPPDLDSLRVFGCLCYAHKQLRDKDKFAERSRKCAFMGYPYGKKGWYLYDLDTGEFFVSRDVVFHEDVFPLAMVETPQSQQIFDVPSPFVDNDEIVPISDRGSLPSPPEEENAINESPIRDVVENPQPGVELEVELGRGLREKVKSTKLRDFVLYTAQCSNDPPTSLLNTFRFFFRYGSISYCKLCRM</sequence>
<keyword evidence="5" id="KW-1185">Reference proteome</keyword>
<dbReference type="OrthoDB" id="414104at2759"/>
<evidence type="ECO:0000259" key="2">
    <source>
        <dbReference type="PROSITE" id="PS50994"/>
    </source>
</evidence>
<dbReference type="InterPro" id="IPR036397">
    <property type="entry name" value="RNaseH_sf"/>
</dbReference>
<dbReference type="Pfam" id="PF25597">
    <property type="entry name" value="SH3_retrovirus"/>
    <property type="match status" value="1"/>
</dbReference>
<dbReference type="EMBL" id="CACVBM020001505">
    <property type="protein sequence ID" value="CAA7052630.1"/>
    <property type="molecule type" value="Genomic_DNA"/>
</dbReference>
<reference evidence="4 5" key="1">
    <citation type="submission" date="2020-01" db="EMBL/GenBank/DDBJ databases">
        <authorList>
            <person name="Mishra B."/>
        </authorList>
    </citation>
    <scope>NUCLEOTIDE SEQUENCE [LARGE SCALE GENOMIC DNA]</scope>
</reference>
<evidence type="ECO:0000256" key="1">
    <source>
        <dbReference type="SAM" id="MobiDB-lite"/>
    </source>
</evidence>
<dbReference type="InterPro" id="IPR057670">
    <property type="entry name" value="SH3_retrovirus"/>
</dbReference>
<dbReference type="PROSITE" id="PS50994">
    <property type="entry name" value="INTEGRASE"/>
    <property type="match status" value="1"/>
</dbReference>
<dbReference type="InterPro" id="IPR025724">
    <property type="entry name" value="GAG-pre-integrase_dom"/>
</dbReference>
<dbReference type="SUPFAM" id="SSF53098">
    <property type="entry name" value="Ribonuclease H-like"/>
    <property type="match status" value="1"/>
</dbReference>
<dbReference type="Gene3D" id="3.30.420.10">
    <property type="entry name" value="Ribonuclease H-like superfamily/Ribonuclease H"/>
    <property type="match status" value="1"/>
</dbReference>
<dbReference type="EMBL" id="CACVBM020000421">
    <property type="protein sequence ID" value="CAA7018786.1"/>
    <property type="molecule type" value="Genomic_DNA"/>
</dbReference>
<dbReference type="InterPro" id="IPR039537">
    <property type="entry name" value="Retrotran_Ty1/copia-like"/>
</dbReference>